<keyword evidence="5" id="KW-0175">Coiled coil</keyword>
<dbReference type="AlphaFoldDB" id="A0A8H4VID3"/>
<dbReference type="Proteomes" id="UP000521872">
    <property type="component" value="Unassembled WGS sequence"/>
</dbReference>
<keyword evidence="3" id="KW-0862">Zinc</keyword>
<dbReference type="EMBL" id="JAACJL010000058">
    <property type="protein sequence ID" value="KAF4610618.1"/>
    <property type="molecule type" value="Genomic_DNA"/>
</dbReference>
<dbReference type="Gene3D" id="3.30.40.10">
    <property type="entry name" value="Zinc/RING finger domain, C3HC4 (zinc finger)"/>
    <property type="match status" value="1"/>
</dbReference>
<proteinExistence type="predicted"/>
<reference evidence="8 9" key="1">
    <citation type="submission" date="2019-12" db="EMBL/GenBank/DDBJ databases">
        <authorList>
            <person name="Floudas D."/>
            <person name="Bentzer J."/>
            <person name="Ahren D."/>
            <person name="Johansson T."/>
            <person name="Persson P."/>
            <person name="Tunlid A."/>
        </authorList>
    </citation>
    <scope>NUCLEOTIDE SEQUENCE [LARGE SCALE GENOMIC DNA]</scope>
    <source>
        <strain evidence="8 9">CBS 102.39</strain>
    </source>
</reference>
<evidence type="ECO:0000256" key="5">
    <source>
        <dbReference type="SAM" id="Coils"/>
    </source>
</evidence>
<dbReference type="InterPro" id="IPR017907">
    <property type="entry name" value="Znf_RING_CS"/>
</dbReference>
<name>A0A8H4VID3_9AGAR</name>
<protein>
    <recommendedName>
        <fullName evidence="7">RING-type domain-containing protein</fullName>
    </recommendedName>
</protein>
<dbReference type="PROSITE" id="PS00518">
    <property type="entry name" value="ZF_RING_1"/>
    <property type="match status" value="1"/>
</dbReference>
<evidence type="ECO:0000256" key="1">
    <source>
        <dbReference type="ARBA" id="ARBA00022723"/>
    </source>
</evidence>
<dbReference type="PROSITE" id="PS50089">
    <property type="entry name" value="ZF_RING_2"/>
    <property type="match status" value="1"/>
</dbReference>
<comment type="caution">
    <text evidence="8">The sequence shown here is derived from an EMBL/GenBank/DDBJ whole genome shotgun (WGS) entry which is preliminary data.</text>
</comment>
<evidence type="ECO:0000313" key="8">
    <source>
        <dbReference type="EMBL" id="KAF4610618.1"/>
    </source>
</evidence>
<dbReference type="OrthoDB" id="6270329at2759"/>
<dbReference type="InterPro" id="IPR001841">
    <property type="entry name" value="Znf_RING"/>
</dbReference>
<feature type="compositionally biased region" description="Polar residues" evidence="6">
    <location>
        <begin position="222"/>
        <end position="231"/>
    </location>
</feature>
<evidence type="ECO:0000256" key="3">
    <source>
        <dbReference type="ARBA" id="ARBA00022833"/>
    </source>
</evidence>
<dbReference type="InterPro" id="IPR018957">
    <property type="entry name" value="Znf_C3HC4_RING-type"/>
</dbReference>
<evidence type="ECO:0000259" key="7">
    <source>
        <dbReference type="PROSITE" id="PS50089"/>
    </source>
</evidence>
<dbReference type="SUPFAM" id="SSF57850">
    <property type="entry name" value="RING/U-box"/>
    <property type="match status" value="1"/>
</dbReference>
<keyword evidence="9" id="KW-1185">Reference proteome</keyword>
<dbReference type="GO" id="GO:0008270">
    <property type="term" value="F:zinc ion binding"/>
    <property type="evidence" value="ECO:0007669"/>
    <property type="project" value="UniProtKB-KW"/>
</dbReference>
<evidence type="ECO:0000256" key="4">
    <source>
        <dbReference type="PROSITE-ProRule" id="PRU00175"/>
    </source>
</evidence>
<keyword evidence="2 4" id="KW-0863">Zinc-finger</keyword>
<evidence type="ECO:0000256" key="2">
    <source>
        <dbReference type="ARBA" id="ARBA00022771"/>
    </source>
</evidence>
<accession>A0A8H4VID3</accession>
<evidence type="ECO:0000256" key="6">
    <source>
        <dbReference type="SAM" id="MobiDB-lite"/>
    </source>
</evidence>
<dbReference type="InterPro" id="IPR013083">
    <property type="entry name" value="Znf_RING/FYVE/PHD"/>
</dbReference>
<gene>
    <name evidence="8" type="ORF">D9613_007142</name>
</gene>
<sequence length="278" mass="31566">MVSPCSICLSPFKDPVCLPCGHLYCKKCLTEHVNIPSNRGMTSNCPDCRSTFNITIPDLTYLPEKYHPFISHAVRRVYIDMESDSALQRKLKQAEAKLLSKAKSEEALLKKCESLAAAVSAHRAGEAEAQERIYELEEKIEDLEDDYKGLRDRYREQELENLKLLKKQREQKAQIAALQKSLEATKLTEIKARVYKPKNTSSQQRLSDGPGPLLFSGEESDSSFTLASSPIQRPVVNENSPPRRFIKPLPRRRVIRARDEDSVSMTLAPLKRARMFST</sequence>
<evidence type="ECO:0000313" key="9">
    <source>
        <dbReference type="Proteomes" id="UP000521872"/>
    </source>
</evidence>
<feature type="domain" description="RING-type" evidence="7">
    <location>
        <begin position="5"/>
        <end position="49"/>
    </location>
</feature>
<feature type="region of interest" description="Disordered" evidence="6">
    <location>
        <begin position="196"/>
        <end position="247"/>
    </location>
</feature>
<dbReference type="Pfam" id="PF00097">
    <property type="entry name" value="zf-C3HC4"/>
    <property type="match status" value="1"/>
</dbReference>
<dbReference type="SMART" id="SM00184">
    <property type="entry name" value="RING"/>
    <property type="match status" value="1"/>
</dbReference>
<organism evidence="8 9">
    <name type="scientific">Agrocybe pediades</name>
    <dbReference type="NCBI Taxonomy" id="84607"/>
    <lineage>
        <taxon>Eukaryota</taxon>
        <taxon>Fungi</taxon>
        <taxon>Dikarya</taxon>
        <taxon>Basidiomycota</taxon>
        <taxon>Agaricomycotina</taxon>
        <taxon>Agaricomycetes</taxon>
        <taxon>Agaricomycetidae</taxon>
        <taxon>Agaricales</taxon>
        <taxon>Agaricineae</taxon>
        <taxon>Strophariaceae</taxon>
        <taxon>Agrocybe</taxon>
    </lineage>
</organism>
<keyword evidence="1" id="KW-0479">Metal-binding</keyword>
<feature type="coiled-coil region" evidence="5">
    <location>
        <begin position="126"/>
        <end position="167"/>
    </location>
</feature>